<dbReference type="InterPro" id="IPR036890">
    <property type="entry name" value="HATPase_C_sf"/>
</dbReference>
<dbReference type="InterPro" id="IPR036097">
    <property type="entry name" value="HisK_dim/P_sf"/>
</dbReference>
<dbReference type="Pfam" id="PF00989">
    <property type="entry name" value="PAS"/>
    <property type="match status" value="1"/>
</dbReference>
<accession>A0ABQ5U7N4</accession>
<comment type="catalytic activity">
    <reaction evidence="1">
        <text>ATP + protein L-histidine = ADP + protein N-phospho-L-histidine.</text>
        <dbReference type="EC" id="2.7.13.3"/>
    </reaction>
</comment>
<dbReference type="InterPro" id="IPR013767">
    <property type="entry name" value="PAS_fold"/>
</dbReference>
<dbReference type="InterPro" id="IPR005467">
    <property type="entry name" value="His_kinase_dom"/>
</dbReference>
<dbReference type="PANTHER" id="PTHR43047">
    <property type="entry name" value="TWO-COMPONENT HISTIDINE PROTEIN KINASE"/>
    <property type="match status" value="1"/>
</dbReference>
<proteinExistence type="predicted"/>
<gene>
    <name evidence="8" type="ORF">GCM10007924_25050</name>
</gene>
<dbReference type="SMART" id="SM00387">
    <property type="entry name" value="HATPase_c"/>
    <property type="match status" value="1"/>
</dbReference>
<dbReference type="Pfam" id="PF12860">
    <property type="entry name" value="PAS_7"/>
    <property type="match status" value="2"/>
</dbReference>
<dbReference type="Pfam" id="PF00512">
    <property type="entry name" value="HisKA"/>
    <property type="match status" value="1"/>
</dbReference>
<dbReference type="Gene3D" id="1.10.287.130">
    <property type="match status" value="1"/>
</dbReference>
<keyword evidence="9" id="KW-1185">Reference proteome</keyword>
<dbReference type="PANTHER" id="PTHR43047:SF63">
    <property type="entry name" value="HISTIDINE KINASE"/>
    <property type="match status" value="1"/>
</dbReference>
<keyword evidence="6" id="KW-1133">Transmembrane helix</keyword>
<sequence length="696" mass="77365">MYNTNKILYLLTGLFGASLAAFLLLHVNDHPQAGIALGASLALMAACTILVSFQPTQTDSSNSESSKYYSTLNDAINKLDEGFVLYDQDNRLTFFNDRLQDMFDGMDPPLRVGMKREEVFLSLLDWLENPEDKAMLEKRLERLRAGKLPHSLGNRDWNLPNGRIIQAKESMISDNNLIAIFQDVTNIRQNQQNLLIKSELLKTVFNNIQTGISAFDEDNRLLAWNEAYLRTMELKHETVHFGASLHDILVRNFDAYKLEPGKDEDLTAESFAQSILETTRTNLHARQERMTKSGRIIEVVNSPLPTGGHISTYTDITLKKSAHMMLEESESRYRKMVDLSPDAILAQKDGLIIFANVAAVKLLGARTLHDLIGTPVKRYIPLSDLDELASHLGSAEDLEPGHTLPSSMTEVIGLEGTRIDVEIEATALMYGDRPVMQLIVRDISAQKLLQKAKDEAEYASQLKGAFLANMSHELRTPLNAVIGFSEVIMDEIFGKVGSKKYIEYAHDIHASGLHLMDLINDILDLSKIEAGTQQLFEEDVDVKQLIEECLRLTGHQARTNKIDIELNISSKVDQVHADMKMLKQVLINLVTNAIKFTPAGGQVSIESSLCPNGDLLLTVSDTGIGIREEDIPKALTPFVQVDSELSRRYQGTGLGLPLSRDLVSLHGGELTLESDYGSGTTVTVRLPGKRVLRTAA</sequence>
<organism evidence="8 9">
    <name type="scientific">Sneathiella chinensis</name>
    <dbReference type="NCBI Taxonomy" id="349750"/>
    <lineage>
        <taxon>Bacteria</taxon>
        <taxon>Pseudomonadati</taxon>
        <taxon>Pseudomonadota</taxon>
        <taxon>Alphaproteobacteria</taxon>
        <taxon>Sneathiellales</taxon>
        <taxon>Sneathiellaceae</taxon>
        <taxon>Sneathiella</taxon>
    </lineage>
</organism>
<dbReference type="InterPro" id="IPR035965">
    <property type="entry name" value="PAS-like_dom_sf"/>
</dbReference>
<name>A0ABQ5U7N4_9PROT</name>
<dbReference type="InterPro" id="IPR003594">
    <property type="entry name" value="HATPase_dom"/>
</dbReference>
<dbReference type="PROSITE" id="PS50109">
    <property type="entry name" value="HIS_KIN"/>
    <property type="match status" value="1"/>
</dbReference>
<dbReference type="SUPFAM" id="SSF55874">
    <property type="entry name" value="ATPase domain of HSP90 chaperone/DNA topoisomerase II/histidine kinase"/>
    <property type="match status" value="1"/>
</dbReference>
<evidence type="ECO:0000259" key="7">
    <source>
        <dbReference type="PROSITE" id="PS50109"/>
    </source>
</evidence>
<dbReference type="NCBIfam" id="TIGR00229">
    <property type="entry name" value="sensory_box"/>
    <property type="match status" value="1"/>
</dbReference>
<evidence type="ECO:0000256" key="4">
    <source>
        <dbReference type="ARBA" id="ARBA00022679"/>
    </source>
</evidence>
<dbReference type="Gene3D" id="3.30.450.20">
    <property type="entry name" value="PAS domain"/>
    <property type="match status" value="3"/>
</dbReference>
<dbReference type="SMART" id="SM00091">
    <property type="entry name" value="PAS"/>
    <property type="match status" value="3"/>
</dbReference>
<dbReference type="Pfam" id="PF02518">
    <property type="entry name" value="HATPase_c"/>
    <property type="match status" value="1"/>
</dbReference>
<keyword evidence="5 8" id="KW-0418">Kinase</keyword>
<dbReference type="GO" id="GO:0016301">
    <property type="term" value="F:kinase activity"/>
    <property type="evidence" value="ECO:0007669"/>
    <property type="project" value="UniProtKB-KW"/>
</dbReference>
<feature type="transmembrane region" description="Helical" evidence="6">
    <location>
        <begin position="7"/>
        <end position="27"/>
    </location>
</feature>
<evidence type="ECO:0000256" key="6">
    <source>
        <dbReference type="SAM" id="Phobius"/>
    </source>
</evidence>
<keyword evidence="6" id="KW-0812">Transmembrane</keyword>
<dbReference type="Gene3D" id="3.30.565.10">
    <property type="entry name" value="Histidine kinase-like ATPase, C-terminal domain"/>
    <property type="match status" value="1"/>
</dbReference>
<dbReference type="CDD" id="cd16922">
    <property type="entry name" value="HATPase_EvgS-ArcB-TorS-like"/>
    <property type="match status" value="1"/>
</dbReference>
<dbReference type="EC" id="2.7.13.3" evidence="2"/>
<dbReference type="PRINTS" id="PR00344">
    <property type="entry name" value="BCTRLSENSOR"/>
</dbReference>
<dbReference type="RefSeq" id="WP_169561339.1">
    <property type="nucleotide sequence ID" value="NZ_BSNF01000008.1"/>
</dbReference>
<dbReference type="SUPFAM" id="SSF47384">
    <property type="entry name" value="Homodimeric domain of signal transducing histidine kinase"/>
    <property type="match status" value="1"/>
</dbReference>
<evidence type="ECO:0000256" key="1">
    <source>
        <dbReference type="ARBA" id="ARBA00000085"/>
    </source>
</evidence>
<dbReference type="InterPro" id="IPR003661">
    <property type="entry name" value="HisK_dim/P_dom"/>
</dbReference>
<evidence type="ECO:0000313" key="8">
    <source>
        <dbReference type="EMBL" id="GLQ07284.1"/>
    </source>
</evidence>
<keyword evidence="3" id="KW-0597">Phosphoprotein</keyword>
<dbReference type="Proteomes" id="UP001161409">
    <property type="component" value="Unassembled WGS sequence"/>
</dbReference>
<evidence type="ECO:0000256" key="5">
    <source>
        <dbReference type="ARBA" id="ARBA00022777"/>
    </source>
</evidence>
<keyword evidence="6" id="KW-0472">Membrane</keyword>
<dbReference type="CDD" id="cd00130">
    <property type="entry name" value="PAS"/>
    <property type="match status" value="1"/>
</dbReference>
<keyword evidence="4" id="KW-0808">Transferase</keyword>
<reference evidence="8" key="1">
    <citation type="journal article" date="2014" name="Int. J. Syst. Evol. Microbiol.">
        <title>Complete genome of a new Firmicutes species belonging to the dominant human colonic microbiota ('Ruminococcus bicirculans') reveals two chromosomes and a selective capacity to utilize plant glucans.</title>
        <authorList>
            <consortium name="NISC Comparative Sequencing Program"/>
            <person name="Wegmann U."/>
            <person name="Louis P."/>
            <person name="Goesmann A."/>
            <person name="Henrissat B."/>
            <person name="Duncan S.H."/>
            <person name="Flint H.J."/>
        </authorList>
    </citation>
    <scope>NUCLEOTIDE SEQUENCE</scope>
    <source>
        <strain evidence="8">NBRC 103408</strain>
    </source>
</reference>
<reference evidence="8" key="2">
    <citation type="submission" date="2023-01" db="EMBL/GenBank/DDBJ databases">
        <title>Draft genome sequence of Sneathiella chinensis strain NBRC 103408.</title>
        <authorList>
            <person name="Sun Q."/>
            <person name="Mori K."/>
        </authorList>
    </citation>
    <scope>NUCLEOTIDE SEQUENCE</scope>
    <source>
        <strain evidence="8">NBRC 103408</strain>
    </source>
</reference>
<dbReference type="InterPro" id="IPR000014">
    <property type="entry name" value="PAS"/>
</dbReference>
<dbReference type="SUPFAM" id="SSF55785">
    <property type="entry name" value="PYP-like sensor domain (PAS domain)"/>
    <property type="match status" value="3"/>
</dbReference>
<dbReference type="SMART" id="SM00388">
    <property type="entry name" value="HisKA"/>
    <property type="match status" value="1"/>
</dbReference>
<dbReference type="EMBL" id="BSNF01000008">
    <property type="protein sequence ID" value="GLQ07284.1"/>
    <property type="molecule type" value="Genomic_DNA"/>
</dbReference>
<evidence type="ECO:0000313" key="9">
    <source>
        <dbReference type="Proteomes" id="UP001161409"/>
    </source>
</evidence>
<protein>
    <recommendedName>
        <fullName evidence="2">histidine kinase</fullName>
        <ecNumber evidence="2">2.7.13.3</ecNumber>
    </recommendedName>
</protein>
<comment type="caution">
    <text evidence="8">The sequence shown here is derived from an EMBL/GenBank/DDBJ whole genome shotgun (WGS) entry which is preliminary data.</text>
</comment>
<evidence type="ECO:0000256" key="3">
    <source>
        <dbReference type="ARBA" id="ARBA00022553"/>
    </source>
</evidence>
<dbReference type="InterPro" id="IPR004358">
    <property type="entry name" value="Sig_transdc_His_kin-like_C"/>
</dbReference>
<feature type="domain" description="Histidine kinase" evidence="7">
    <location>
        <begin position="469"/>
        <end position="690"/>
    </location>
</feature>
<dbReference type="CDD" id="cd00082">
    <property type="entry name" value="HisKA"/>
    <property type="match status" value="1"/>
</dbReference>
<evidence type="ECO:0000256" key="2">
    <source>
        <dbReference type="ARBA" id="ARBA00012438"/>
    </source>
</evidence>